<sequence length="136" mass="15202">MENETKRNISLTGDIKFTGLRLKEPMETSAGLLGVKEALRHGFKEMGIVRSMRSLLEMNQEDGFRCPSCAWPVPENPSKIAEYCENGAKALADEATREHIGADFFAEHSVEELSRLSDFDLNKLGRIVETDGLKTK</sequence>
<reference evidence="1" key="1">
    <citation type="submission" date="2024-05" db="EMBL/GenBank/DDBJ databases">
        <title>Draft Genome Sequences of Flagellimonas sp. MMG031 and Marinobacter sp. MMG032 Isolated from the dinoflagellate Symbiodinium pilosum.</title>
        <authorList>
            <person name="Shikuma N.J."/>
            <person name="Farrell M.V."/>
        </authorList>
    </citation>
    <scope>NUCLEOTIDE SEQUENCE</scope>
    <source>
        <strain evidence="1">MMG031</strain>
    </source>
</reference>
<protein>
    <submittedName>
        <fullName evidence="1">Uncharacterized protein</fullName>
    </submittedName>
</protein>
<proteinExistence type="predicted"/>
<evidence type="ECO:0000313" key="1">
    <source>
        <dbReference type="EMBL" id="XBQ24270.1"/>
    </source>
</evidence>
<dbReference type="EMBL" id="CP157804">
    <property type="protein sequence ID" value="XBQ24270.1"/>
    <property type="molecule type" value="Genomic_DNA"/>
</dbReference>
<organism evidence="1">
    <name type="scientific">Flagellimonas sp. MMG031</name>
    <dbReference type="NCBI Taxonomy" id="3158549"/>
    <lineage>
        <taxon>Bacteria</taxon>
        <taxon>Pseudomonadati</taxon>
        <taxon>Bacteroidota</taxon>
        <taxon>Flavobacteriia</taxon>
        <taxon>Flavobacteriales</taxon>
        <taxon>Flavobacteriaceae</taxon>
        <taxon>Flagellimonas</taxon>
    </lineage>
</organism>
<dbReference type="RefSeq" id="WP_349352592.1">
    <property type="nucleotide sequence ID" value="NZ_CP157804.1"/>
</dbReference>
<dbReference type="AlphaFoldDB" id="A0AAU7N136"/>
<gene>
    <name evidence="1" type="ORF">ABNE31_04960</name>
</gene>
<dbReference type="KEGG" id="fld:ABNE31_04960"/>
<name>A0AAU7N136_9FLAO</name>
<accession>A0AAU7N136</accession>